<name>A0ABD1MNH0_9FABA</name>
<accession>A0ABD1MNH0</accession>
<gene>
    <name evidence="2" type="ORF">Fmac_011498</name>
</gene>
<proteinExistence type="predicted"/>
<keyword evidence="1" id="KW-0732">Signal</keyword>
<evidence type="ECO:0000256" key="1">
    <source>
        <dbReference type="SAM" id="SignalP"/>
    </source>
</evidence>
<dbReference type="Proteomes" id="UP001603857">
    <property type="component" value="Unassembled WGS sequence"/>
</dbReference>
<feature type="signal peptide" evidence="1">
    <location>
        <begin position="1"/>
        <end position="23"/>
    </location>
</feature>
<dbReference type="EMBL" id="JBGMDY010000004">
    <property type="protein sequence ID" value="KAL2337052.1"/>
    <property type="molecule type" value="Genomic_DNA"/>
</dbReference>
<comment type="caution">
    <text evidence="2">The sequence shown here is derived from an EMBL/GenBank/DDBJ whole genome shotgun (WGS) entry which is preliminary data.</text>
</comment>
<reference evidence="2 3" key="1">
    <citation type="submission" date="2024-08" db="EMBL/GenBank/DDBJ databases">
        <title>Insights into the chromosomal genome structure of Flemingia macrophylla.</title>
        <authorList>
            <person name="Ding Y."/>
            <person name="Zhao Y."/>
            <person name="Bi W."/>
            <person name="Wu M."/>
            <person name="Zhao G."/>
            <person name="Gong Y."/>
            <person name="Li W."/>
            <person name="Zhang P."/>
        </authorList>
    </citation>
    <scope>NUCLEOTIDE SEQUENCE [LARGE SCALE GENOMIC DNA]</scope>
    <source>
        <strain evidence="2">DYQJB</strain>
        <tissue evidence="2">Leaf</tissue>
    </source>
</reference>
<sequence>MKGFLIAFLLLASVFFLPSSTLARQLYEKAVDATPVTRRTGDPSKSTIKCDPGKPYGECQKPIKAPKRQCPGYKQSC</sequence>
<keyword evidence="3" id="KW-1185">Reference proteome</keyword>
<feature type="chain" id="PRO_5044829897" evidence="1">
    <location>
        <begin position="24"/>
        <end position="77"/>
    </location>
</feature>
<dbReference type="AlphaFoldDB" id="A0ABD1MNH0"/>
<evidence type="ECO:0000313" key="3">
    <source>
        <dbReference type="Proteomes" id="UP001603857"/>
    </source>
</evidence>
<evidence type="ECO:0000313" key="2">
    <source>
        <dbReference type="EMBL" id="KAL2337052.1"/>
    </source>
</evidence>
<protein>
    <submittedName>
        <fullName evidence="2">Uncharacterized protein</fullName>
    </submittedName>
</protein>
<organism evidence="2 3">
    <name type="scientific">Flemingia macrophylla</name>
    <dbReference type="NCBI Taxonomy" id="520843"/>
    <lineage>
        <taxon>Eukaryota</taxon>
        <taxon>Viridiplantae</taxon>
        <taxon>Streptophyta</taxon>
        <taxon>Embryophyta</taxon>
        <taxon>Tracheophyta</taxon>
        <taxon>Spermatophyta</taxon>
        <taxon>Magnoliopsida</taxon>
        <taxon>eudicotyledons</taxon>
        <taxon>Gunneridae</taxon>
        <taxon>Pentapetalae</taxon>
        <taxon>rosids</taxon>
        <taxon>fabids</taxon>
        <taxon>Fabales</taxon>
        <taxon>Fabaceae</taxon>
        <taxon>Papilionoideae</taxon>
        <taxon>50 kb inversion clade</taxon>
        <taxon>NPAAA clade</taxon>
        <taxon>indigoferoid/millettioid clade</taxon>
        <taxon>Phaseoleae</taxon>
        <taxon>Flemingia</taxon>
    </lineage>
</organism>